<name>A0ABX3IHG3_9BACT</name>
<gene>
    <name evidence="1" type="ORF">XJ44_05695</name>
</gene>
<proteinExistence type="predicted"/>
<reference evidence="1 2" key="1">
    <citation type="submission" date="2015-06" db="EMBL/GenBank/DDBJ databases">
        <title>Genome sequencing of Thermotogales isolates from hydrothermal vents.</title>
        <authorList>
            <person name="Haverkamp T.H."/>
            <person name="Kublanov I.V."/>
            <person name="Nesbo C.L."/>
        </authorList>
    </citation>
    <scope>NUCLEOTIDE SEQUENCE [LARGE SCALE GENOMIC DNA]</scope>
    <source>
        <strain evidence="2">ik275mar</strain>
    </source>
</reference>
<organism evidence="1 2">
    <name type="scientific">Thermosipho affectus</name>
    <dbReference type="NCBI Taxonomy" id="660294"/>
    <lineage>
        <taxon>Bacteria</taxon>
        <taxon>Thermotogati</taxon>
        <taxon>Thermotogota</taxon>
        <taxon>Thermotogae</taxon>
        <taxon>Thermotogales</taxon>
        <taxon>Fervidobacteriaceae</taxon>
        <taxon>Thermosipho</taxon>
    </lineage>
</organism>
<dbReference type="Proteomes" id="UP000242616">
    <property type="component" value="Unassembled WGS sequence"/>
</dbReference>
<keyword evidence="2" id="KW-1185">Reference proteome</keyword>
<sequence>MDKILFIITFILIILIIVINYNQAVIESPYELKKLPWNKRSLYIKMNETFNELYHKKELGIEDLSKVEYLILISSTLKDFNKYKFAESLKFNLLIKELEKLNLSYTQKIGLYIIKNNPSEKKLKKILEGD</sequence>
<evidence type="ECO:0000313" key="2">
    <source>
        <dbReference type="Proteomes" id="UP000242616"/>
    </source>
</evidence>
<protein>
    <submittedName>
        <fullName evidence="1">Uncharacterized protein</fullName>
    </submittedName>
</protein>
<dbReference type="EMBL" id="LBFC01000018">
    <property type="protein sequence ID" value="ONN27270.1"/>
    <property type="molecule type" value="Genomic_DNA"/>
</dbReference>
<accession>A0ABX3IHG3</accession>
<dbReference type="RefSeq" id="WP_075666039.1">
    <property type="nucleotide sequence ID" value="NZ_LBFC01000018.1"/>
</dbReference>
<comment type="caution">
    <text evidence="1">The sequence shown here is derived from an EMBL/GenBank/DDBJ whole genome shotgun (WGS) entry which is preliminary data.</text>
</comment>
<evidence type="ECO:0000313" key="1">
    <source>
        <dbReference type="EMBL" id="ONN27270.1"/>
    </source>
</evidence>